<accession>A0A2V2N2Z7</accession>
<feature type="region of interest" description="Disordered" evidence="1">
    <location>
        <begin position="93"/>
        <end position="118"/>
    </location>
</feature>
<evidence type="ECO:0000313" key="2">
    <source>
        <dbReference type="EMBL" id="PWR70557.1"/>
    </source>
</evidence>
<organism evidence="2 3">
    <name type="scientific">Methanospirillum lacunae</name>
    <dbReference type="NCBI Taxonomy" id="668570"/>
    <lineage>
        <taxon>Archaea</taxon>
        <taxon>Methanobacteriati</taxon>
        <taxon>Methanobacteriota</taxon>
        <taxon>Stenosarchaea group</taxon>
        <taxon>Methanomicrobia</taxon>
        <taxon>Methanomicrobiales</taxon>
        <taxon>Methanospirillaceae</taxon>
        <taxon>Methanospirillum</taxon>
    </lineage>
</organism>
<keyword evidence="3" id="KW-1185">Reference proteome</keyword>
<gene>
    <name evidence="2" type="ORF">DK846_14280</name>
</gene>
<comment type="caution">
    <text evidence="2">The sequence shown here is derived from an EMBL/GenBank/DDBJ whole genome shotgun (WGS) entry which is preliminary data.</text>
</comment>
<sequence length="118" mass="13372">MSIEEKFQRLNPAAQNAAEAFIDFLLSREERDFSSDEEMSEEFGSIESDPAVNQVESNAFRSSKTDNSGIILAEERMIEEESVIDFADINTRFAPKDSQKGGKDKAGPVRQKKMFDWI</sequence>
<feature type="region of interest" description="Disordered" evidence="1">
    <location>
        <begin position="32"/>
        <end position="66"/>
    </location>
</feature>
<proteinExistence type="predicted"/>
<feature type="compositionally biased region" description="Basic and acidic residues" evidence="1">
    <location>
        <begin position="94"/>
        <end position="118"/>
    </location>
</feature>
<dbReference type="AlphaFoldDB" id="A0A2V2N2Z7"/>
<feature type="compositionally biased region" description="Polar residues" evidence="1">
    <location>
        <begin position="54"/>
        <end position="66"/>
    </location>
</feature>
<dbReference type="EMBL" id="QGMY01000011">
    <property type="protein sequence ID" value="PWR70557.1"/>
    <property type="molecule type" value="Genomic_DNA"/>
</dbReference>
<name>A0A2V2N2Z7_9EURY</name>
<evidence type="ECO:0000256" key="1">
    <source>
        <dbReference type="SAM" id="MobiDB-lite"/>
    </source>
</evidence>
<reference evidence="2 3" key="1">
    <citation type="submission" date="2018-05" db="EMBL/GenBank/DDBJ databases">
        <title>Draft genome of Methanospirillum lacunae Ki8-1.</title>
        <authorList>
            <person name="Dueholm M.S."/>
            <person name="Nielsen P.H."/>
            <person name="Bakmann L.F."/>
            <person name="Otzen D.E."/>
        </authorList>
    </citation>
    <scope>NUCLEOTIDE SEQUENCE [LARGE SCALE GENOMIC DNA]</scope>
    <source>
        <strain evidence="2 3">Ki8-1</strain>
    </source>
</reference>
<dbReference type="GeneID" id="97547719"/>
<dbReference type="RefSeq" id="WP_109969646.1">
    <property type="nucleotide sequence ID" value="NZ_CP176093.1"/>
</dbReference>
<evidence type="ECO:0000313" key="3">
    <source>
        <dbReference type="Proteomes" id="UP000245657"/>
    </source>
</evidence>
<dbReference type="OrthoDB" id="117930at2157"/>
<dbReference type="Proteomes" id="UP000245657">
    <property type="component" value="Unassembled WGS sequence"/>
</dbReference>
<protein>
    <submittedName>
        <fullName evidence="2">Uncharacterized protein</fullName>
    </submittedName>
</protein>